<evidence type="ECO:0000256" key="3">
    <source>
        <dbReference type="PIRSR" id="PIRSR000615-1"/>
    </source>
</evidence>
<keyword evidence="5" id="KW-0460">Magnesium</keyword>
<dbReference type="Gene3D" id="1.10.510.10">
    <property type="entry name" value="Transferase(Phosphotransferase) domain 1"/>
    <property type="match status" value="1"/>
</dbReference>
<comment type="catalytic activity">
    <reaction evidence="2">
        <text>L-tyrosyl-[protein] + ATP = O-phospho-L-tyrosyl-[protein] + ADP + H(+)</text>
        <dbReference type="Rhea" id="RHEA:10596"/>
        <dbReference type="Rhea" id="RHEA-COMP:10136"/>
        <dbReference type="Rhea" id="RHEA-COMP:20101"/>
        <dbReference type="ChEBI" id="CHEBI:15378"/>
        <dbReference type="ChEBI" id="CHEBI:30616"/>
        <dbReference type="ChEBI" id="CHEBI:46858"/>
        <dbReference type="ChEBI" id="CHEBI:61978"/>
        <dbReference type="ChEBI" id="CHEBI:456216"/>
        <dbReference type="EC" id="2.7.10.1"/>
    </reaction>
</comment>
<dbReference type="GO" id="GO:0004714">
    <property type="term" value="F:transmembrane receptor protein tyrosine kinase activity"/>
    <property type="evidence" value="ECO:0000318"/>
    <property type="project" value="GO_Central"/>
</dbReference>
<dbReference type="InterPro" id="IPR000719">
    <property type="entry name" value="Prot_kinase_dom"/>
</dbReference>
<dbReference type="PIRSF" id="PIRSF000615">
    <property type="entry name" value="TyrPK_CSF1-R"/>
    <property type="match status" value="1"/>
</dbReference>
<dbReference type="FunFam" id="3.30.200.20:FF:000422">
    <property type="entry name" value="Receptor protein-tyrosine kinase"/>
    <property type="match status" value="1"/>
</dbReference>
<dbReference type="InParanoid" id="T1G4F0"/>
<dbReference type="GO" id="GO:0009925">
    <property type="term" value="C:basal plasma membrane"/>
    <property type="evidence" value="ECO:0000318"/>
    <property type="project" value="GO_Central"/>
</dbReference>
<reference evidence="8 10" key="2">
    <citation type="journal article" date="2013" name="Nature">
        <title>Insights into bilaterian evolution from three spiralian genomes.</title>
        <authorList>
            <person name="Simakov O."/>
            <person name="Marletaz F."/>
            <person name="Cho S.J."/>
            <person name="Edsinger-Gonzales E."/>
            <person name="Havlak P."/>
            <person name="Hellsten U."/>
            <person name="Kuo D.H."/>
            <person name="Larsson T."/>
            <person name="Lv J."/>
            <person name="Arendt D."/>
            <person name="Savage R."/>
            <person name="Osoegawa K."/>
            <person name="de Jong P."/>
            <person name="Grimwood J."/>
            <person name="Chapman J.A."/>
            <person name="Shapiro H."/>
            <person name="Aerts A."/>
            <person name="Otillar R.P."/>
            <person name="Terry A.Y."/>
            <person name="Boore J.L."/>
            <person name="Grigoriev I.V."/>
            <person name="Lindberg D.R."/>
            <person name="Seaver E.C."/>
            <person name="Weisblat D.A."/>
            <person name="Putnam N.H."/>
            <person name="Rokhsar D.S."/>
        </authorList>
    </citation>
    <scope>NUCLEOTIDE SEQUENCE</scope>
</reference>
<sequence>HHHHHHHYHHHHHHQMYRTDNAKPDLSTMRLIKESELMRGTCIGSGAFGAVYRGAWIPEGENLKIPVAIKILQDTTSTSQNKEFLQEARVMASVDHPCCVRILAICMASQMMLVTQLLPLGCLLDYVKKNRCNIGSKVFLNWCYQMAKGMQYLESKNIVHRDLAARNVLVQSPTHVKITDFGLSKLLDYDEEAFQVNDGRMPIKWLALECIQHRIFNHKSDVWSFGVTLWEMFTYGRRPYENIRARDISTLLEKGERLPQPMICTIDSYMIMIKCWILDAQSRPSFKELAEEFSKMARDPARFLVIPVRKQYF</sequence>
<dbReference type="Pfam" id="PF07714">
    <property type="entry name" value="PK_Tyr_Ser-Thr"/>
    <property type="match status" value="1"/>
</dbReference>
<evidence type="ECO:0000313" key="10">
    <source>
        <dbReference type="Proteomes" id="UP000015101"/>
    </source>
</evidence>
<dbReference type="PROSITE" id="PS00109">
    <property type="entry name" value="PROTEIN_KINASE_TYR"/>
    <property type="match status" value="1"/>
</dbReference>
<dbReference type="GO" id="GO:0043235">
    <property type="term" value="C:receptor complex"/>
    <property type="evidence" value="ECO:0000318"/>
    <property type="project" value="GO_Central"/>
</dbReference>
<dbReference type="eggNOG" id="KOG1025">
    <property type="taxonomic scope" value="Eukaryota"/>
</dbReference>
<dbReference type="GO" id="GO:0030182">
    <property type="term" value="P:neuron differentiation"/>
    <property type="evidence" value="ECO:0000318"/>
    <property type="project" value="GO_Central"/>
</dbReference>
<dbReference type="PROSITE" id="PS50011">
    <property type="entry name" value="PROTEIN_KINASE_DOM"/>
    <property type="match status" value="1"/>
</dbReference>
<dbReference type="GO" id="GO:0050679">
    <property type="term" value="P:positive regulation of epithelial cell proliferation"/>
    <property type="evidence" value="ECO:0000318"/>
    <property type="project" value="GO_Central"/>
</dbReference>
<protein>
    <recommendedName>
        <fullName evidence="7">Protein kinase domain-containing protein</fullName>
    </recommendedName>
</protein>
<dbReference type="RefSeq" id="XP_009020214.1">
    <property type="nucleotide sequence ID" value="XM_009021966.1"/>
</dbReference>
<dbReference type="InterPro" id="IPR020635">
    <property type="entry name" value="Tyr_kinase_cat_dom"/>
</dbReference>
<dbReference type="InterPro" id="IPR011009">
    <property type="entry name" value="Kinase-like_dom_sf"/>
</dbReference>
<dbReference type="InterPro" id="IPR017441">
    <property type="entry name" value="Protein_kinase_ATP_BS"/>
</dbReference>
<evidence type="ECO:0000256" key="5">
    <source>
        <dbReference type="PIRSR" id="PIRSR000615-3"/>
    </source>
</evidence>
<dbReference type="GeneID" id="20215948"/>
<dbReference type="CDD" id="cd05057">
    <property type="entry name" value="PTKc_EGFR_like"/>
    <property type="match status" value="1"/>
</dbReference>
<keyword evidence="5" id="KW-0479">Metal-binding</keyword>
<dbReference type="PANTHER" id="PTHR24416">
    <property type="entry name" value="TYROSINE-PROTEIN KINASE RECEPTOR"/>
    <property type="match status" value="1"/>
</dbReference>
<evidence type="ECO:0000313" key="9">
    <source>
        <dbReference type="EnsemblMetazoa" id="HelroP81484"/>
    </source>
</evidence>
<feature type="active site" description="Proton acceptor" evidence="3">
    <location>
        <position position="162"/>
    </location>
</feature>
<dbReference type="EnsemblMetazoa" id="HelroT81484">
    <property type="protein sequence ID" value="HelroP81484"/>
    <property type="gene ID" value="HelroG81484"/>
</dbReference>
<dbReference type="GO" id="GO:0005886">
    <property type="term" value="C:plasma membrane"/>
    <property type="evidence" value="ECO:0000318"/>
    <property type="project" value="GO_Central"/>
</dbReference>
<dbReference type="CTD" id="20215948"/>
<gene>
    <name evidence="9" type="primary">20215948</name>
    <name evidence="8" type="ORF">HELRODRAFT_81484</name>
</gene>
<dbReference type="InterPro" id="IPR008266">
    <property type="entry name" value="Tyr_kinase_AS"/>
</dbReference>
<evidence type="ECO:0000313" key="8">
    <source>
        <dbReference type="EMBL" id="ESO01560.1"/>
    </source>
</evidence>
<dbReference type="KEGG" id="hro:HELRODRAFT_81484"/>
<dbReference type="GO" id="GO:0043066">
    <property type="term" value="P:negative regulation of apoptotic process"/>
    <property type="evidence" value="ECO:0000318"/>
    <property type="project" value="GO_Central"/>
</dbReference>
<dbReference type="STRING" id="6412.T1G4F0"/>
<dbReference type="EMBL" id="AMQM01004941">
    <property type="status" value="NOT_ANNOTATED_CDS"/>
    <property type="molecule type" value="Genomic_DNA"/>
</dbReference>
<dbReference type="HOGENOM" id="CLU_000288_7_40_1"/>
<dbReference type="EMBL" id="KB096743">
    <property type="protein sequence ID" value="ESO01560.1"/>
    <property type="molecule type" value="Genomic_DNA"/>
</dbReference>
<dbReference type="PRINTS" id="PR00109">
    <property type="entry name" value="TYRKINASE"/>
</dbReference>
<dbReference type="OrthoDB" id="6219513at2759"/>
<dbReference type="AlphaFoldDB" id="T1G4F0"/>
<keyword evidence="4 6" id="KW-0067">ATP-binding</keyword>
<dbReference type="GO" id="GO:0043410">
    <property type="term" value="P:positive regulation of MAPK cascade"/>
    <property type="evidence" value="ECO:0000318"/>
    <property type="project" value="GO_Central"/>
</dbReference>
<keyword evidence="4 6" id="KW-0547">Nucleotide-binding</keyword>
<feature type="binding site" evidence="5">
    <location>
        <position position="167"/>
    </location>
    <ligand>
        <name>Mg(2+)</name>
        <dbReference type="ChEBI" id="CHEBI:18420"/>
    </ligand>
</feature>
<dbReference type="PANTHER" id="PTHR24416:SF566">
    <property type="entry name" value="EPIDERMAL GROWTH FACTOR RECEPTOR"/>
    <property type="match status" value="1"/>
</dbReference>
<feature type="binding site" evidence="4">
    <location>
        <position position="166"/>
    </location>
    <ligand>
        <name>ATP</name>
        <dbReference type="ChEBI" id="CHEBI:30616"/>
    </ligand>
</feature>
<reference evidence="10" key="1">
    <citation type="submission" date="2012-12" db="EMBL/GenBank/DDBJ databases">
        <authorList>
            <person name="Hellsten U."/>
            <person name="Grimwood J."/>
            <person name="Chapman J.A."/>
            <person name="Shapiro H."/>
            <person name="Aerts A."/>
            <person name="Otillar R.P."/>
            <person name="Terry A.Y."/>
            <person name="Boore J.L."/>
            <person name="Simakov O."/>
            <person name="Marletaz F."/>
            <person name="Cho S.-J."/>
            <person name="Edsinger-Gonzales E."/>
            <person name="Havlak P."/>
            <person name="Kuo D.-H."/>
            <person name="Larsson T."/>
            <person name="Lv J."/>
            <person name="Arendt D."/>
            <person name="Savage R."/>
            <person name="Osoegawa K."/>
            <person name="de Jong P."/>
            <person name="Lindberg D.R."/>
            <person name="Seaver E.C."/>
            <person name="Weisblat D.A."/>
            <person name="Putnam N.H."/>
            <person name="Grigoriev I.V."/>
            <person name="Rokhsar D.S."/>
        </authorList>
    </citation>
    <scope>NUCLEOTIDE SEQUENCE</scope>
</reference>
<accession>T1G4F0</accession>
<dbReference type="InterPro" id="IPR001245">
    <property type="entry name" value="Ser-Thr/Tyr_kinase_cat_dom"/>
</dbReference>
<feature type="binding site" evidence="6">
    <location>
        <position position="70"/>
    </location>
    <ligand>
        <name>ATP</name>
        <dbReference type="ChEBI" id="CHEBI:30616"/>
    </ligand>
</feature>
<feature type="domain" description="Protein kinase" evidence="7">
    <location>
        <begin position="37"/>
        <end position="304"/>
    </location>
</feature>
<feature type="binding site" evidence="5">
    <location>
        <position position="180"/>
    </location>
    <ligand>
        <name>Mg(2+)</name>
        <dbReference type="ChEBI" id="CHEBI:18420"/>
    </ligand>
</feature>
<organism evidence="9 10">
    <name type="scientific">Helobdella robusta</name>
    <name type="common">Californian leech</name>
    <dbReference type="NCBI Taxonomy" id="6412"/>
    <lineage>
        <taxon>Eukaryota</taxon>
        <taxon>Metazoa</taxon>
        <taxon>Spiralia</taxon>
        <taxon>Lophotrochozoa</taxon>
        <taxon>Annelida</taxon>
        <taxon>Clitellata</taxon>
        <taxon>Hirudinea</taxon>
        <taxon>Rhynchobdellida</taxon>
        <taxon>Glossiphoniidae</taxon>
        <taxon>Helobdella</taxon>
    </lineage>
</organism>
<dbReference type="Gene3D" id="3.30.200.20">
    <property type="entry name" value="Phosphorylase Kinase, domain 1"/>
    <property type="match status" value="1"/>
</dbReference>
<dbReference type="FunFam" id="1.10.510.10:FF:000233">
    <property type="entry name" value="receptor tyrosine-protein kinase erbB-3"/>
    <property type="match status" value="1"/>
</dbReference>
<dbReference type="SMART" id="SM00219">
    <property type="entry name" value="TyrKc"/>
    <property type="match status" value="1"/>
</dbReference>
<evidence type="ECO:0000256" key="6">
    <source>
        <dbReference type="PROSITE-ProRule" id="PRU10141"/>
    </source>
</evidence>
<comment type="subcellular location">
    <subcellularLocation>
        <location evidence="1">Membrane</location>
        <topology evidence="1">Single-pass membrane protein</topology>
    </subcellularLocation>
</comment>
<evidence type="ECO:0000256" key="1">
    <source>
        <dbReference type="ARBA" id="ARBA00004167"/>
    </source>
</evidence>
<evidence type="ECO:0000256" key="2">
    <source>
        <dbReference type="ARBA" id="ARBA00051243"/>
    </source>
</evidence>
<dbReference type="GO" id="GO:0007173">
    <property type="term" value="P:epidermal growth factor receptor signaling pathway"/>
    <property type="evidence" value="ECO:0000318"/>
    <property type="project" value="GO_Central"/>
</dbReference>
<dbReference type="SUPFAM" id="SSF56112">
    <property type="entry name" value="Protein kinase-like (PK-like)"/>
    <property type="match status" value="1"/>
</dbReference>
<evidence type="ECO:0000259" key="7">
    <source>
        <dbReference type="PROSITE" id="PS50011"/>
    </source>
</evidence>
<reference evidence="9" key="3">
    <citation type="submission" date="2015-06" db="UniProtKB">
        <authorList>
            <consortium name="EnsemblMetazoa"/>
        </authorList>
    </citation>
    <scope>IDENTIFICATION</scope>
</reference>
<dbReference type="OMA" id="RILAICM"/>
<dbReference type="PROSITE" id="PS00107">
    <property type="entry name" value="PROTEIN_KINASE_ATP"/>
    <property type="match status" value="1"/>
</dbReference>
<dbReference type="GO" id="GO:0046872">
    <property type="term" value="F:metal ion binding"/>
    <property type="evidence" value="ECO:0007669"/>
    <property type="project" value="UniProtKB-KW"/>
</dbReference>
<dbReference type="Proteomes" id="UP000015101">
    <property type="component" value="Unassembled WGS sequence"/>
</dbReference>
<dbReference type="InterPro" id="IPR050122">
    <property type="entry name" value="RTK"/>
</dbReference>
<evidence type="ECO:0000256" key="4">
    <source>
        <dbReference type="PIRSR" id="PIRSR000615-2"/>
    </source>
</evidence>
<dbReference type="GO" id="GO:0005524">
    <property type="term" value="F:ATP binding"/>
    <property type="evidence" value="ECO:0007669"/>
    <property type="project" value="UniProtKB-UniRule"/>
</dbReference>
<keyword evidence="10" id="KW-1185">Reference proteome</keyword>
<proteinExistence type="predicted"/>
<name>T1G4F0_HELRO</name>